<name>A0A2N8HCI7_9BACT</name>
<dbReference type="OrthoDB" id="200058at2"/>
<feature type="signal peptide" evidence="1">
    <location>
        <begin position="1"/>
        <end position="20"/>
    </location>
</feature>
<dbReference type="Proteomes" id="UP000236000">
    <property type="component" value="Unassembled WGS sequence"/>
</dbReference>
<dbReference type="AlphaFoldDB" id="A0A2N8HCI7"/>
<keyword evidence="1" id="KW-0732">Signal</keyword>
<evidence type="ECO:0000313" key="2">
    <source>
        <dbReference type="EMBL" id="PNC17610.1"/>
    </source>
</evidence>
<dbReference type="RefSeq" id="WP_102714176.1">
    <property type="nucleotide sequence ID" value="NZ_PJKA01000012.1"/>
</dbReference>
<evidence type="ECO:0000256" key="1">
    <source>
        <dbReference type="SAM" id="SignalP"/>
    </source>
</evidence>
<protein>
    <recommendedName>
        <fullName evidence="4">Lysozyme inhibitor LprI N-terminal domain-containing protein</fullName>
    </recommendedName>
</protein>
<dbReference type="EMBL" id="PJKA01000012">
    <property type="protein sequence ID" value="PNC17610.1"/>
    <property type="molecule type" value="Genomic_DNA"/>
</dbReference>
<evidence type="ECO:0000313" key="3">
    <source>
        <dbReference type="Proteomes" id="UP000236000"/>
    </source>
</evidence>
<organism evidence="2 3">
    <name type="scientific">Akkermansia muciniphila</name>
    <dbReference type="NCBI Taxonomy" id="239935"/>
    <lineage>
        <taxon>Bacteria</taxon>
        <taxon>Pseudomonadati</taxon>
        <taxon>Verrucomicrobiota</taxon>
        <taxon>Verrucomicrobiia</taxon>
        <taxon>Verrucomicrobiales</taxon>
        <taxon>Akkermansiaceae</taxon>
        <taxon>Akkermansia</taxon>
    </lineage>
</organism>
<gene>
    <name evidence="2" type="ORF">CXU22_07605</name>
</gene>
<sequence>MMKTTLIILCLACLSSVSPAEETLKSLLKEREQLLSSMAELAQEQYKSGLAHWDAVIRANVNLLEFRRDNAASPEDAIAIQKELAKSLEQAFRVAEKACASNTGDKMAVLKAQDAWLAARCTLLSMESRLDGEGK</sequence>
<accession>A0A2N8HCI7</accession>
<evidence type="ECO:0008006" key="4">
    <source>
        <dbReference type="Google" id="ProtNLM"/>
    </source>
</evidence>
<dbReference type="Gene3D" id="1.20.1600.10">
    <property type="entry name" value="Outer membrane efflux proteins (OEP)"/>
    <property type="match status" value="1"/>
</dbReference>
<feature type="chain" id="PRO_5014692444" description="Lysozyme inhibitor LprI N-terminal domain-containing protein" evidence="1">
    <location>
        <begin position="21"/>
        <end position="135"/>
    </location>
</feature>
<comment type="caution">
    <text evidence="2">The sequence shown here is derived from an EMBL/GenBank/DDBJ whole genome shotgun (WGS) entry which is preliminary data.</text>
</comment>
<proteinExistence type="predicted"/>
<reference evidence="2 3" key="1">
    <citation type="journal article" date="2017" name="BMC Genomics">
        <title>Genome sequencing of 39 Akkermansia muciniphila isolates reveals its population structure, genomic and functional diverisity, and global distribution in mammalian gut microbiotas.</title>
        <authorList>
            <person name="Guo X."/>
            <person name="Li S."/>
            <person name="Zhang J."/>
            <person name="Wu F."/>
            <person name="Li X."/>
            <person name="Wu D."/>
            <person name="Zhang M."/>
            <person name="Ou Z."/>
            <person name="Jie Z."/>
            <person name="Yan Q."/>
            <person name="Li P."/>
            <person name="Yi J."/>
            <person name="Peng Y."/>
        </authorList>
    </citation>
    <scope>NUCLEOTIDE SEQUENCE [LARGE SCALE GENOMIC DNA]</scope>
    <source>
        <strain evidence="2 3">GP24</strain>
    </source>
</reference>